<dbReference type="InterPro" id="IPR051291">
    <property type="entry name" value="CIMAP"/>
</dbReference>
<dbReference type="AlphaFoldDB" id="A0A0A9WQ20"/>
<evidence type="ECO:0000313" key="2">
    <source>
        <dbReference type="EMBL" id="JAG47881.1"/>
    </source>
</evidence>
<dbReference type="InterPro" id="IPR010736">
    <property type="entry name" value="SHIPPO-rpt"/>
</dbReference>
<name>A0A0A9WQ20_LYGHE</name>
<dbReference type="PANTHER" id="PTHR21580:SF28">
    <property type="entry name" value="BOREALIN N-TERMINAL DOMAIN-CONTAINING PROTEIN-RELATED"/>
    <property type="match status" value="1"/>
</dbReference>
<reference evidence="2" key="3">
    <citation type="submission" date="2014-09" db="EMBL/GenBank/DDBJ databases">
        <authorList>
            <person name="Magalhaes I.L.F."/>
            <person name="Oliveira U."/>
            <person name="Santos F.R."/>
            <person name="Vidigal T.H.D.A."/>
            <person name="Brescovit A.D."/>
            <person name="Santos A.J."/>
        </authorList>
    </citation>
    <scope>NUCLEOTIDE SEQUENCE</scope>
</reference>
<protein>
    <submittedName>
        <fullName evidence="1">Outer dense fiber protein 3-like protein 1</fullName>
    </submittedName>
</protein>
<evidence type="ECO:0000313" key="1">
    <source>
        <dbReference type="EMBL" id="JAG09516.1"/>
    </source>
</evidence>
<reference evidence="1" key="1">
    <citation type="journal article" date="2014" name="PLoS ONE">
        <title>Transcriptome-Based Identification of ABC Transporters in the Western Tarnished Plant Bug Lygus hesperus.</title>
        <authorList>
            <person name="Hull J.J."/>
            <person name="Chaney K."/>
            <person name="Geib S.M."/>
            <person name="Fabrick J.A."/>
            <person name="Brent C.S."/>
            <person name="Walsh D."/>
            <person name="Lavine L.C."/>
        </authorList>
    </citation>
    <scope>NUCLEOTIDE SEQUENCE</scope>
</reference>
<organism evidence="1">
    <name type="scientific">Lygus hesperus</name>
    <name type="common">Western plant bug</name>
    <dbReference type="NCBI Taxonomy" id="30085"/>
    <lineage>
        <taxon>Eukaryota</taxon>
        <taxon>Metazoa</taxon>
        <taxon>Ecdysozoa</taxon>
        <taxon>Arthropoda</taxon>
        <taxon>Hexapoda</taxon>
        <taxon>Insecta</taxon>
        <taxon>Pterygota</taxon>
        <taxon>Neoptera</taxon>
        <taxon>Paraneoptera</taxon>
        <taxon>Hemiptera</taxon>
        <taxon>Heteroptera</taxon>
        <taxon>Panheteroptera</taxon>
        <taxon>Cimicomorpha</taxon>
        <taxon>Miridae</taxon>
        <taxon>Mirini</taxon>
        <taxon>Lygus</taxon>
    </lineage>
</organism>
<gene>
    <name evidence="1" type="primary">ODF3L1</name>
    <name evidence="1" type="ORF">CM83_99930</name>
</gene>
<dbReference type="EMBL" id="GBHO01034088">
    <property type="protein sequence ID" value="JAG09516.1"/>
    <property type="molecule type" value="Transcribed_RNA"/>
</dbReference>
<dbReference type="EMBL" id="GBRD01017946">
    <property type="protein sequence ID" value="JAG47881.1"/>
    <property type="molecule type" value="Transcribed_RNA"/>
</dbReference>
<proteinExistence type="predicted"/>
<dbReference type="Pfam" id="PF07004">
    <property type="entry name" value="SHIPPO-rpt"/>
    <property type="match status" value="2"/>
</dbReference>
<sequence>MEEEIQRSSSGILLRALSVVESSGIVAGQPELVKAEEEVGQPKVSAQQEVKGPKLPYCIATAGPGPASYKLPGCVGIKDHDPSKWRGPAYSIQGRGSLARRTDGDGPGPKYDVRKCTRFGVITAPSVKFQKGGGANEAKKVEPPRKVLGFQEEKRQLLPHEMKGFTIAGRHYTTAKGFTPAPNQYKIPDTMGYVVPDLKRAPAFSLQSRPYMRQIHRAPGPAEYTAVDSNLYKAQAPRAIMSNKRAAKIVSDIPGPTAYLVNFNLQLPRAATFAFGLKHSICAGTMRTPVDNSLNGNH</sequence>
<accession>A0A0A9WQ20</accession>
<reference evidence="1" key="2">
    <citation type="submission" date="2014-07" db="EMBL/GenBank/DDBJ databases">
        <authorList>
            <person name="Hull J."/>
        </authorList>
    </citation>
    <scope>NUCLEOTIDE SEQUENCE</scope>
</reference>
<dbReference type="PANTHER" id="PTHR21580">
    <property type="entry name" value="SHIPPO-1-RELATED"/>
    <property type="match status" value="1"/>
</dbReference>